<dbReference type="EMBL" id="MRZV01000717">
    <property type="protein sequence ID" value="PIK45360.1"/>
    <property type="molecule type" value="Genomic_DNA"/>
</dbReference>
<dbReference type="InterPro" id="IPR036396">
    <property type="entry name" value="Cyt_P450_sf"/>
</dbReference>
<keyword evidence="9" id="KW-0456">Lyase</keyword>
<evidence type="ECO:0000256" key="5">
    <source>
        <dbReference type="ARBA" id="ARBA00023004"/>
    </source>
</evidence>
<dbReference type="PRINTS" id="PR00385">
    <property type="entry name" value="P450"/>
</dbReference>
<evidence type="ECO:0000256" key="7">
    <source>
        <dbReference type="PIRSR" id="PIRSR602401-1"/>
    </source>
</evidence>
<dbReference type="PANTHER" id="PTHR24289">
    <property type="entry name" value="STEROID 17-ALPHA-HYDROXYLASE/17,20 LYASE"/>
    <property type="match status" value="1"/>
</dbReference>
<evidence type="ECO:0000256" key="6">
    <source>
        <dbReference type="ARBA" id="ARBA00023033"/>
    </source>
</evidence>
<evidence type="ECO:0000256" key="2">
    <source>
        <dbReference type="ARBA" id="ARBA00022617"/>
    </source>
</evidence>
<evidence type="ECO:0000256" key="8">
    <source>
        <dbReference type="RuleBase" id="RU000461"/>
    </source>
</evidence>
<comment type="similarity">
    <text evidence="1 8">Belongs to the cytochrome P450 family.</text>
</comment>
<dbReference type="InterPro" id="IPR017972">
    <property type="entry name" value="Cyt_P450_CS"/>
</dbReference>
<dbReference type="InterPro" id="IPR001128">
    <property type="entry name" value="Cyt_P450"/>
</dbReference>
<dbReference type="OrthoDB" id="2789670at2759"/>
<dbReference type="GO" id="GO:0042446">
    <property type="term" value="P:hormone biosynthetic process"/>
    <property type="evidence" value="ECO:0007669"/>
    <property type="project" value="TreeGrafter"/>
</dbReference>
<feature type="binding site" description="axial binding residue" evidence="7">
    <location>
        <position position="227"/>
    </location>
    <ligand>
        <name>heme</name>
        <dbReference type="ChEBI" id="CHEBI:30413"/>
    </ligand>
    <ligandPart>
        <name>Fe</name>
        <dbReference type="ChEBI" id="CHEBI:18248"/>
    </ligandPart>
</feature>
<dbReference type="GO" id="GO:0042448">
    <property type="term" value="P:progesterone metabolic process"/>
    <property type="evidence" value="ECO:0007669"/>
    <property type="project" value="TreeGrafter"/>
</dbReference>
<keyword evidence="10" id="KW-1185">Reference proteome</keyword>
<comment type="caution">
    <text evidence="9">The sequence shown here is derived from an EMBL/GenBank/DDBJ whole genome shotgun (WGS) entry which is preliminary data.</text>
</comment>
<name>A0A2G8KBJ7_STIJA</name>
<protein>
    <submittedName>
        <fullName evidence="9">Putative steroid 17-alpha-hydroxylase/17,20 lyase</fullName>
    </submittedName>
</protein>
<evidence type="ECO:0000313" key="10">
    <source>
        <dbReference type="Proteomes" id="UP000230750"/>
    </source>
</evidence>
<keyword evidence="6 8" id="KW-0503">Monooxygenase</keyword>
<dbReference type="GO" id="GO:0005506">
    <property type="term" value="F:iron ion binding"/>
    <property type="evidence" value="ECO:0007669"/>
    <property type="project" value="InterPro"/>
</dbReference>
<dbReference type="SUPFAM" id="SSF48264">
    <property type="entry name" value="Cytochrome P450"/>
    <property type="match status" value="1"/>
</dbReference>
<comment type="cofactor">
    <cofactor evidence="7">
        <name>heme</name>
        <dbReference type="ChEBI" id="CHEBI:30413"/>
    </cofactor>
</comment>
<keyword evidence="3 7" id="KW-0479">Metal-binding</keyword>
<accession>A0A2G8KBJ7</accession>
<keyword evidence="5 7" id="KW-0408">Iron</keyword>
<dbReference type="Gene3D" id="1.10.630.10">
    <property type="entry name" value="Cytochrome P450"/>
    <property type="match status" value="1"/>
</dbReference>
<dbReference type="AlphaFoldDB" id="A0A2G8KBJ7"/>
<organism evidence="9 10">
    <name type="scientific">Stichopus japonicus</name>
    <name type="common">Sea cucumber</name>
    <dbReference type="NCBI Taxonomy" id="307972"/>
    <lineage>
        <taxon>Eukaryota</taxon>
        <taxon>Metazoa</taxon>
        <taxon>Echinodermata</taxon>
        <taxon>Eleutherozoa</taxon>
        <taxon>Echinozoa</taxon>
        <taxon>Holothuroidea</taxon>
        <taxon>Aspidochirotacea</taxon>
        <taxon>Aspidochirotida</taxon>
        <taxon>Stichopodidae</taxon>
        <taxon>Apostichopus</taxon>
    </lineage>
</organism>
<keyword evidence="2 7" id="KW-0349">Heme</keyword>
<evidence type="ECO:0000313" key="9">
    <source>
        <dbReference type="EMBL" id="PIK45360.1"/>
    </source>
</evidence>
<gene>
    <name evidence="9" type="ORF">BSL78_17781</name>
</gene>
<dbReference type="PRINTS" id="PR00463">
    <property type="entry name" value="EP450I"/>
</dbReference>
<evidence type="ECO:0000256" key="1">
    <source>
        <dbReference type="ARBA" id="ARBA00010617"/>
    </source>
</evidence>
<dbReference type="GO" id="GO:0004508">
    <property type="term" value="F:steroid 17-alpha-monooxygenase activity"/>
    <property type="evidence" value="ECO:0007669"/>
    <property type="project" value="TreeGrafter"/>
</dbReference>
<dbReference type="GO" id="GO:0020037">
    <property type="term" value="F:heme binding"/>
    <property type="evidence" value="ECO:0007669"/>
    <property type="project" value="InterPro"/>
</dbReference>
<keyword evidence="4 8" id="KW-0560">Oxidoreductase</keyword>
<dbReference type="PANTHER" id="PTHR24289:SF20">
    <property type="entry name" value="STEROID 17-ALPHA-HYDROXYLASE_17,20 LYASE"/>
    <property type="match status" value="1"/>
</dbReference>
<dbReference type="GO" id="GO:0016829">
    <property type="term" value="F:lyase activity"/>
    <property type="evidence" value="ECO:0007669"/>
    <property type="project" value="UniProtKB-KW"/>
</dbReference>
<proteinExistence type="inferred from homology"/>
<dbReference type="Proteomes" id="UP000230750">
    <property type="component" value="Unassembled WGS sequence"/>
</dbReference>
<sequence length="284" mass="32155">MATDGAELLGNGLVADYIPALKHIPTSGQRKAKKLIKDFFNLIDNELQEHREQYKGGEPKDLVEMLFHARQEIINEGTDDISMVTETHIRQTVADIFSAGSDTTILTMHWSIGTLIEFPEVQEKVAEEVDRVVGRGRLPGISDRDSLPYTVAALYEVMSSLYFIFGTGGYLIPKDTWVLVNLYSMHFDETLWDEPQKFNPQHFLDDSGEVRLHPEGFLPFSTGRRVCLGESVAKAELFLLFAWLFQHYRFSKAPGFENTNYAEGLGLATGNMPQDYPVVVEKRF</sequence>
<dbReference type="STRING" id="307972.A0A2G8KBJ7"/>
<dbReference type="InterPro" id="IPR002401">
    <property type="entry name" value="Cyt_P450_E_grp-I"/>
</dbReference>
<evidence type="ECO:0000256" key="4">
    <source>
        <dbReference type="ARBA" id="ARBA00023002"/>
    </source>
</evidence>
<evidence type="ECO:0000256" key="3">
    <source>
        <dbReference type="ARBA" id="ARBA00022723"/>
    </source>
</evidence>
<reference evidence="9 10" key="1">
    <citation type="journal article" date="2017" name="PLoS Biol.">
        <title>The sea cucumber genome provides insights into morphological evolution and visceral regeneration.</title>
        <authorList>
            <person name="Zhang X."/>
            <person name="Sun L."/>
            <person name="Yuan J."/>
            <person name="Sun Y."/>
            <person name="Gao Y."/>
            <person name="Zhang L."/>
            <person name="Li S."/>
            <person name="Dai H."/>
            <person name="Hamel J.F."/>
            <person name="Liu C."/>
            <person name="Yu Y."/>
            <person name="Liu S."/>
            <person name="Lin W."/>
            <person name="Guo K."/>
            <person name="Jin S."/>
            <person name="Xu P."/>
            <person name="Storey K.B."/>
            <person name="Huan P."/>
            <person name="Zhang T."/>
            <person name="Zhou Y."/>
            <person name="Zhang J."/>
            <person name="Lin C."/>
            <person name="Li X."/>
            <person name="Xing L."/>
            <person name="Huo D."/>
            <person name="Sun M."/>
            <person name="Wang L."/>
            <person name="Mercier A."/>
            <person name="Li F."/>
            <person name="Yang H."/>
            <person name="Xiang J."/>
        </authorList>
    </citation>
    <scope>NUCLEOTIDE SEQUENCE [LARGE SCALE GENOMIC DNA]</scope>
    <source>
        <strain evidence="9">Shaxun</strain>
        <tissue evidence="9">Muscle</tissue>
    </source>
</reference>
<dbReference type="Pfam" id="PF00067">
    <property type="entry name" value="p450"/>
    <property type="match status" value="1"/>
</dbReference>
<dbReference type="PROSITE" id="PS00086">
    <property type="entry name" value="CYTOCHROME_P450"/>
    <property type="match status" value="1"/>
</dbReference>